<organism evidence="1">
    <name type="scientific">Rhizophagus irregularis (strain DAOM 181602 / DAOM 197198 / MUCL 43194)</name>
    <name type="common">Arbuscular mycorrhizal fungus</name>
    <name type="synonym">Glomus intraradices</name>
    <dbReference type="NCBI Taxonomy" id="747089"/>
    <lineage>
        <taxon>Eukaryota</taxon>
        <taxon>Fungi</taxon>
        <taxon>Fungi incertae sedis</taxon>
        <taxon>Mucoromycota</taxon>
        <taxon>Glomeromycotina</taxon>
        <taxon>Glomeromycetes</taxon>
        <taxon>Glomerales</taxon>
        <taxon>Glomeraceae</taxon>
        <taxon>Rhizophagus</taxon>
    </lineage>
</organism>
<gene>
    <name evidence="1" type="ORF">GLOINDRAFT_12546</name>
</gene>
<protein>
    <submittedName>
        <fullName evidence="1">Uncharacterized protein</fullName>
    </submittedName>
</protein>
<proteinExistence type="predicted"/>
<sequence>MKKRILHFSGARYCKKDKAGERGFKNLISESELKYLEEQKLGYCLGVMIIKLLFHSESGTSVKMFLQL</sequence>
<dbReference type="EMBL" id="KI300392">
    <property type="protein sequence ID" value="ERZ96508.1"/>
    <property type="molecule type" value="Genomic_DNA"/>
</dbReference>
<reference evidence="1" key="1">
    <citation type="submission" date="2013-07" db="EMBL/GenBank/DDBJ databases">
        <title>The genome of an arbuscular mycorrhizal fungus provides insights into the evolution of the oldest plant symbiosis.</title>
        <authorList>
            <consortium name="DOE Joint Genome Institute"/>
            <person name="Tisserant E."/>
            <person name="Malbreil M."/>
            <person name="Kuo A."/>
            <person name="Kohler A."/>
            <person name="Symeonidi A."/>
            <person name="Balestrini R."/>
            <person name="Charron P."/>
            <person name="Duensing N."/>
            <person name="Frei-dit-Frey N."/>
            <person name="Gianinazzi-Pearson V."/>
            <person name="Gilbert B."/>
            <person name="Handa Y."/>
            <person name="Hijri M."/>
            <person name="Kaul R."/>
            <person name="Kawaguchi M."/>
            <person name="Krajinski F."/>
            <person name="Lammers P."/>
            <person name="Lapierre D."/>
            <person name="Masclaux F.G."/>
            <person name="Murat C."/>
            <person name="Morin E."/>
            <person name="Ndikumana S."/>
            <person name="Pagni M."/>
            <person name="Petitpierre D."/>
            <person name="Requena N."/>
            <person name="Rosikiewicz P."/>
            <person name="Riley R."/>
            <person name="Saito K."/>
            <person name="San Clemente H."/>
            <person name="Shapiro H."/>
            <person name="van Tuinen D."/>
            <person name="Becard G."/>
            <person name="Bonfante P."/>
            <person name="Paszkowski U."/>
            <person name="Shachar-Hill Y."/>
            <person name="Young J.P."/>
            <person name="Sanders I.R."/>
            <person name="Henrissat B."/>
            <person name="Rensing S.A."/>
            <person name="Grigoriev I.V."/>
            <person name="Corradi N."/>
            <person name="Roux C."/>
            <person name="Martin F."/>
        </authorList>
    </citation>
    <scope>NUCLEOTIDE SEQUENCE</scope>
    <source>
        <strain evidence="1">DAOM 197198</strain>
    </source>
</reference>
<evidence type="ECO:0000313" key="1">
    <source>
        <dbReference type="EMBL" id="ERZ96508.1"/>
    </source>
</evidence>
<dbReference type="HOGENOM" id="CLU_2795268_0_0_1"/>
<dbReference type="AlphaFoldDB" id="U9SKS2"/>
<accession>U9SKS2</accession>
<name>U9SKS2_RHIID</name>